<dbReference type="Gene3D" id="1.10.275.10">
    <property type="entry name" value="Fumarase/aspartase (N-terminal domain)"/>
    <property type="match status" value="1"/>
</dbReference>
<feature type="region of interest" description="Disordered" evidence="2">
    <location>
        <begin position="243"/>
        <end position="280"/>
    </location>
</feature>
<comment type="similarity">
    <text evidence="1">Belongs to the PAL/histidase family.</text>
</comment>
<dbReference type="EMBL" id="JAQQWE010000010">
    <property type="protein sequence ID" value="KAK7938125.1"/>
    <property type="molecule type" value="Genomic_DNA"/>
</dbReference>
<dbReference type="Pfam" id="PF00221">
    <property type="entry name" value="Lyase_aromatic"/>
    <property type="match status" value="2"/>
</dbReference>
<dbReference type="GeneID" id="92084277"/>
<reference evidence="3 4" key="1">
    <citation type="submission" date="2023-01" db="EMBL/GenBank/DDBJ databases">
        <title>Analysis of 21 Apiospora genomes using comparative genomics revels a genus with tremendous synthesis potential of carbohydrate active enzymes and secondary metabolites.</title>
        <authorList>
            <person name="Sorensen T."/>
        </authorList>
    </citation>
    <scope>NUCLEOTIDE SEQUENCE [LARGE SCALE GENOMIC DNA]</scope>
    <source>
        <strain evidence="3 4">CBS 24483</strain>
    </source>
</reference>
<evidence type="ECO:0000256" key="1">
    <source>
        <dbReference type="ARBA" id="ARBA00007238"/>
    </source>
</evidence>
<gene>
    <name evidence="3" type="ORF">PG986_014993</name>
</gene>
<evidence type="ECO:0000256" key="2">
    <source>
        <dbReference type="SAM" id="MobiDB-lite"/>
    </source>
</evidence>
<dbReference type="InterPro" id="IPR024083">
    <property type="entry name" value="Fumarase/histidase_N"/>
</dbReference>
<proteinExistence type="inferred from homology"/>
<dbReference type="RefSeq" id="XP_066693453.1">
    <property type="nucleotide sequence ID" value="XM_066851215.1"/>
</dbReference>
<organism evidence="3 4">
    <name type="scientific">Apiospora aurea</name>
    <dbReference type="NCBI Taxonomy" id="335848"/>
    <lineage>
        <taxon>Eukaryota</taxon>
        <taxon>Fungi</taxon>
        <taxon>Dikarya</taxon>
        <taxon>Ascomycota</taxon>
        <taxon>Pezizomycotina</taxon>
        <taxon>Sordariomycetes</taxon>
        <taxon>Xylariomycetidae</taxon>
        <taxon>Amphisphaeriales</taxon>
        <taxon>Apiosporaceae</taxon>
        <taxon>Apiospora</taxon>
    </lineage>
</organism>
<dbReference type="Proteomes" id="UP001391051">
    <property type="component" value="Unassembled WGS sequence"/>
</dbReference>
<accession>A0ABR1PV35</accession>
<keyword evidence="4" id="KW-1185">Reference proteome</keyword>
<protein>
    <submittedName>
        <fullName evidence="3">Phenylalanine ammonia-lyase</fullName>
    </submittedName>
</protein>
<name>A0ABR1PV35_9PEZI</name>
<dbReference type="InterPro" id="IPR008948">
    <property type="entry name" value="L-Aspartase-like"/>
</dbReference>
<comment type="caution">
    <text evidence="3">The sequence shown here is derived from an EMBL/GenBank/DDBJ whole genome shotgun (WGS) entry which is preliminary data.</text>
</comment>
<dbReference type="SUPFAM" id="SSF48557">
    <property type="entry name" value="L-aspartase-like"/>
    <property type="match status" value="1"/>
</dbReference>
<dbReference type="Gene3D" id="1.20.200.10">
    <property type="entry name" value="Fumarase/aspartase (Central domain)"/>
    <property type="match status" value="2"/>
</dbReference>
<sequence>MQDLLTHNIIPMMPLRGSSGDLSPLSYITGAIQGKCTIRILSKKHQGVYVDTAFMESKSDPVAIQAKEGLGMTNGTAISAAVGALVLYDTHGLAFLAQILTAMTVEGLHGTTESFHTFFSQTRPHPGQRSPPNLVAEDPNLSFIFKGTDLNIAALTAELGFLAHPMNHMLTAEMGNQSLNSLALVSARYTNTANEVLAQLMAAHMIAVCQALDLRAMHLQFLEPYKPHFFELVAAHFPVDREATPSLDGEAPSSRAVQTPPDLSINHRDGDQSGTPNMTGAHQLPTLLWSRLLLSFDATAGMDSQGRFIEVAMSMHSTLLGHSGIKSADITRVART</sequence>
<dbReference type="InterPro" id="IPR001106">
    <property type="entry name" value="Aromatic_Lyase"/>
</dbReference>
<dbReference type="PANTHER" id="PTHR10362">
    <property type="entry name" value="HISTIDINE AMMONIA-LYASE"/>
    <property type="match status" value="1"/>
</dbReference>
<evidence type="ECO:0000313" key="4">
    <source>
        <dbReference type="Proteomes" id="UP001391051"/>
    </source>
</evidence>
<evidence type="ECO:0000313" key="3">
    <source>
        <dbReference type="EMBL" id="KAK7938125.1"/>
    </source>
</evidence>